<organism evidence="4 5">
    <name type="scientific">Metarhizium robertsii</name>
    <dbReference type="NCBI Taxonomy" id="568076"/>
    <lineage>
        <taxon>Eukaryota</taxon>
        <taxon>Fungi</taxon>
        <taxon>Dikarya</taxon>
        <taxon>Ascomycota</taxon>
        <taxon>Pezizomycotina</taxon>
        <taxon>Sordariomycetes</taxon>
        <taxon>Hypocreomycetidae</taxon>
        <taxon>Hypocreales</taxon>
        <taxon>Clavicipitaceae</taxon>
        <taxon>Metarhizium</taxon>
    </lineage>
</organism>
<dbReference type="GO" id="GO:0005680">
    <property type="term" value="C:anaphase-promoting complex"/>
    <property type="evidence" value="ECO:0007669"/>
    <property type="project" value="TreeGrafter"/>
</dbReference>
<dbReference type="Pfam" id="PF00400">
    <property type="entry name" value="WD40"/>
    <property type="match status" value="1"/>
</dbReference>
<dbReference type="PANTHER" id="PTHR19918:SF5">
    <property type="entry name" value="MEIOSIS-SPECIFIC APC_C ACTIVATOR PROTEIN AMA1"/>
    <property type="match status" value="1"/>
</dbReference>
<keyword evidence="2" id="KW-0677">Repeat</keyword>
<dbReference type="PANTHER" id="PTHR19918">
    <property type="entry name" value="CELL DIVISION CYCLE 20 CDC20 FIZZY -RELATED"/>
    <property type="match status" value="1"/>
</dbReference>
<dbReference type="SUPFAM" id="SSF50978">
    <property type="entry name" value="WD40 repeat-like"/>
    <property type="match status" value="1"/>
</dbReference>
<feature type="region of interest" description="Disordered" evidence="3">
    <location>
        <begin position="97"/>
        <end position="143"/>
    </location>
</feature>
<protein>
    <submittedName>
        <fullName evidence="4">WD40 domain protein</fullName>
    </submittedName>
</protein>
<evidence type="ECO:0000313" key="4">
    <source>
        <dbReference type="EMBL" id="EXV01284.1"/>
    </source>
</evidence>
<dbReference type="eggNOG" id="KOG0305">
    <property type="taxonomic scope" value="Eukaryota"/>
</dbReference>
<dbReference type="GO" id="GO:0010997">
    <property type="term" value="F:anaphase-promoting complex binding"/>
    <property type="evidence" value="ECO:0007669"/>
    <property type="project" value="InterPro"/>
</dbReference>
<comment type="caution">
    <text evidence="4">The sequence shown here is derived from an EMBL/GenBank/DDBJ whole genome shotgun (WGS) entry which is preliminary data.</text>
</comment>
<dbReference type="InterPro" id="IPR015943">
    <property type="entry name" value="WD40/YVTN_repeat-like_dom_sf"/>
</dbReference>
<dbReference type="Proteomes" id="UP000030151">
    <property type="component" value="Unassembled WGS sequence"/>
</dbReference>
<feature type="compositionally biased region" description="Basic residues" evidence="3">
    <location>
        <begin position="97"/>
        <end position="107"/>
    </location>
</feature>
<evidence type="ECO:0000256" key="3">
    <source>
        <dbReference type="SAM" id="MobiDB-lite"/>
    </source>
</evidence>
<dbReference type="SMART" id="SM00320">
    <property type="entry name" value="WD40"/>
    <property type="match status" value="2"/>
</dbReference>
<dbReference type="HOGENOM" id="CLU_014831_3_1_1"/>
<dbReference type="InterPro" id="IPR001680">
    <property type="entry name" value="WD40_rpt"/>
</dbReference>
<dbReference type="Gene3D" id="2.130.10.10">
    <property type="entry name" value="YVTN repeat-like/Quinoprotein amine dehydrogenase"/>
    <property type="match status" value="2"/>
</dbReference>
<dbReference type="EMBL" id="JELW01000008">
    <property type="protein sequence ID" value="EXV01284.1"/>
    <property type="molecule type" value="Genomic_DNA"/>
</dbReference>
<reference evidence="4 5" key="1">
    <citation type="submission" date="2014-02" db="EMBL/GenBank/DDBJ databases">
        <title>The genome sequence of the entomopathogenic fungus Metarhizium robertsii ARSEF 2575.</title>
        <authorList>
            <person name="Giuliano Garisto Donzelli B."/>
            <person name="Roe B.A."/>
            <person name="Macmil S.L."/>
            <person name="Krasnoff S.B."/>
            <person name="Gibson D.M."/>
        </authorList>
    </citation>
    <scope>NUCLEOTIDE SEQUENCE [LARGE SCALE GENOMIC DNA]</scope>
    <source>
        <strain evidence="4 5">ARSEF 2575</strain>
    </source>
</reference>
<evidence type="ECO:0000256" key="1">
    <source>
        <dbReference type="ARBA" id="ARBA00022574"/>
    </source>
</evidence>
<name>A0A014PBA4_9HYPO</name>
<dbReference type="GO" id="GO:1905786">
    <property type="term" value="P:positive regulation of anaphase-promoting complex-dependent catabolic process"/>
    <property type="evidence" value="ECO:0007669"/>
    <property type="project" value="TreeGrafter"/>
</dbReference>
<feature type="region of interest" description="Disordered" evidence="3">
    <location>
        <begin position="305"/>
        <end position="333"/>
    </location>
</feature>
<evidence type="ECO:0000313" key="5">
    <source>
        <dbReference type="Proteomes" id="UP000030151"/>
    </source>
</evidence>
<sequence length="832" mass="91303">MSMLLVPRFKLWRANLLLRTATSGSSPEMQSSQNDPLAARYRSINADDAGSLNLSSEAVGEISANLSLSSSISTGVGTPSSSLFRLDSRELLPALRGSRHLNRHGRVTSRIGHDNASNSTNPRAQASSRASETVQSNASHPTLHKHSLTLKWSPAIKRVDREIECKAFRRQFFNSGLTFARVDRFVPIRNYSTPCSERYRTNKEPDTLSRTERAMRAGVCPVLRNFHLHQTLSIVYSLLSFRPSPDIGTSSRTGKITTALSLGYLKGLKKYNQGHFQRVFPLFGHGLTLPPDLWPYSQIVSESSTEDSLVHRPTNAHAQSLKRPFAGRRQKSEHERIQNSLGVALNINFFRKILDFNLEPSSASSAIPSGDSAMGTFSDAPNLRDDFYCSVLAYSPSCQTLAIGLGNIIYTWSDKEGVRAVNGSQQDGAWLTSISFSSVEGNKNLFAAGRSNGTFIVMSLLETTPRFEIQQSYSVACLSWRPCSTLRFSSNPLNPNTLVTTEDLVVGDERGDLYYYLVEWPAASENISDNWPGSISLVTRISIHSQQICGLAWSPNGDLFASGANDNLCSLLNVNEVLAPQHLGLHPDDHDAYSPYPSSIVDTLIQMQTTPSVSQSSLGRENGQGSFPTVVGVSPRMPITAQTNVRNLLTGCQSQVWTHQAAVKAIAFCPWLQELVATGGGSNDKCIHFFHTVSGSSLATISVAAQVTSLIWSNTKREIAATFGYTHPEHPYRIAVFSWPDCSQIAAIPWDDDLRALHAIPYPCILKESKASNRTPSAVNECIVVASSDKTVKFHEVWSTEGSRAVTRSRMFGGSDILEDLQGIIKEGDVIR</sequence>
<proteinExistence type="predicted"/>
<dbReference type="GO" id="GO:0031145">
    <property type="term" value="P:anaphase-promoting complex-dependent catabolic process"/>
    <property type="evidence" value="ECO:0007669"/>
    <property type="project" value="TreeGrafter"/>
</dbReference>
<gene>
    <name evidence="4" type="ORF">X797_005380</name>
</gene>
<dbReference type="OrthoDB" id="10263272at2759"/>
<dbReference type="InterPro" id="IPR033010">
    <property type="entry name" value="Cdc20/Fizzy"/>
</dbReference>
<dbReference type="AlphaFoldDB" id="A0A014PBA4"/>
<dbReference type="GO" id="GO:1990757">
    <property type="term" value="F:ubiquitin ligase activator activity"/>
    <property type="evidence" value="ECO:0007669"/>
    <property type="project" value="TreeGrafter"/>
</dbReference>
<accession>A0A014PBA4</accession>
<feature type="compositionally biased region" description="Polar residues" evidence="3">
    <location>
        <begin position="115"/>
        <end position="140"/>
    </location>
</feature>
<evidence type="ECO:0000256" key="2">
    <source>
        <dbReference type="ARBA" id="ARBA00022737"/>
    </source>
</evidence>
<dbReference type="InterPro" id="IPR036322">
    <property type="entry name" value="WD40_repeat_dom_sf"/>
</dbReference>
<keyword evidence="1" id="KW-0853">WD repeat</keyword>